<reference evidence="1 2" key="1">
    <citation type="journal article" date="2019" name="Genome Biol. Evol.">
        <title>Insights into the evolution of the New World diploid cottons (Gossypium, subgenus Houzingenia) based on genome sequencing.</title>
        <authorList>
            <person name="Grover C.E."/>
            <person name="Arick M.A. 2nd"/>
            <person name="Thrash A."/>
            <person name="Conover J.L."/>
            <person name="Sanders W.S."/>
            <person name="Peterson D.G."/>
            <person name="Frelichowski J.E."/>
            <person name="Scheffler J.A."/>
            <person name="Scheffler B.E."/>
            <person name="Wendel J.F."/>
        </authorList>
    </citation>
    <scope>NUCLEOTIDE SEQUENCE [LARGE SCALE GENOMIC DNA]</scope>
    <source>
        <strain evidence="1">6</strain>
        <tissue evidence="1">Leaf</tissue>
    </source>
</reference>
<feature type="non-terminal residue" evidence="1">
    <location>
        <position position="26"/>
    </location>
</feature>
<name>A0A7J9IY10_9ROSI</name>
<gene>
    <name evidence="1" type="ORF">Goarm_011576</name>
</gene>
<evidence type="ECO:0000313" key="2">
    <source>
        <dbReference type="Proteomes" id="UP000593575"/>
    </source>
</evidence>
<dbReference type="EMBL" id="JABFAE010000004">
    <property type="protein sequence ID" value="MBA0826753.1"/>
    <property type="molecule type" value="Genomic_DNA"/>
</dbReference>
<proteinExistence type="predicted"/>
<protein>
    <submittedName>
        <fullName evidence="1">Uncharacterized protein</fullName>
    </submittedName>
</protein>
<organism evidence="1 2">
    <name type="scientific">Gossypium armourianum</name>
    <dbReference type="NCBI Taxonomy" id="34283"/>
    <lineage>
        <taxon>Eukaryota</taxon>
        <taxon>Viridiplantae</taxon>
        <taxon>Streptophyta</taxon>
        <taxon>Embryophyta</taxon>
        <taxon>Tracheophyta</taxon>
        <taxon>Spermatophyta</taxon>
        <taxon>Magnoliopsida</taxon>
        <taxon>eudicotyledons</taxon>
        <taxon>Gunneridae</taxon>
        <taxon>Pentapetalae</taxon>
        <taxon>rosids</taxon>
        <taxon>malvids</taxon>
        <taxon>Malvales</taxon>
        <taxon>Malvaceae</taxon>
        <taxon>Malvoideae</taxon>
        <taxon>Gossypium</taxon>
    </lineage>
</organism>
<comment type="caution">
    <text evidence="1">The sequence shown here is derived from an EMBL/GenBank/DDBJ whole genome shotgun (WGS) entry which is preliminary data.</text>
</comment>
<dbReference type="AlphaFoldDB" id="A0A7J9IY10"/>
<keyword evidence="2" id="KW-1185">Reference proteome</keyword>
<evidence type="ECO:0000313" key="1">
    <source>
        <dbReference type="EMBL" id="MBA0826753.1"/>
    </source>
</evidence>
<dbReference type="Proteomes" id="UP000593575">
    <property type="component" value="Unassembled WGS sequence"/>
</dbReference>
<accession>A0A7J9IY10</accession>
<sequence>MRKPPNQKGQLKLKASLIFTLFRLWV</sequence>